<dbReference type="PROSITE" id="PS51390">
    <property type="entry name" value="WAP"/>
    <property type="match status" value="1"/>
</dbReference>
<feature type="region of interest" description="Disordered" evidence="1">
    <location>
        <begin position="35"/>
        <end position="59"/>
    </location>
</feature>
<dbReference type="GO" id="GO:0016020">
    <property type="term" value="C:membrane"/>
    <property type="evidence" value="ECO:0007669"/>
    <property type="project" value="InterPro"/>
</dbReference>
<dbReference type="InterPro" id="IPR008160">
    <property type="entry name" value="Collagen"/>
</dbReference>
<reference evidence="6 7" key="1">
    <citation type="submission" date="2018-04" db="EMBL/GenBank/DDBJ databases">
        <title>The genome of golden apple snail Pomacea canaliculata provides insight into stress tolerance and invasive adaptation.</title>
        <authorList>
            <person name="Liu C."/>
            <person name="Liu B."/>
            <person name="Ren Y."/>
            <person name="Zhang Y."/>
            <person name="Wang H."/>
            <person name="Li S."/>
            <person name="Jiang F."/>
            <person name="Yin L."/>
            <person name="Zhang G."/>
            <person name="Qian W."/>
            <person name="Fan W."/>
        </authorList>
    </citation>
    <scope>NUCLEOTIDE SEQUENCE [LARGE SCALE GENOMIC DNA]</scope>
    <source>
        <strain evidence="6">SZHN2017</strain>
        <tissue evidence="6">Muscle</tissue>
    </source>
</reference>
<keyword evidence="2" id="KW-1133">Transmembrane helix</keyword>
<evidence type="ECO:0000259" key="3">
    <source>
        <dbReference type="PROSITE" id="PS50060"/>
    </source>
</evidence>
<dbReference type="InterPro" id="IPR000998">
    <property type="entry name" value="MAM_dom"/>
</dbReference>
<feature type="domain" description="MAM" evidence="3">
    <location>
        <begin position="689"/>
        <end position="784"/>
    </location>
</feature>
<feature type="domain" description="WAP" evidence="5">
    <location>
        <begin position="926"/>
        <end position="976"/>
    </location>
</feature>
<gene>
    <name evidence="6" type="ORF">C0Q70_17812</name>
</gene>
<dbReference type="Pfam" id="PF01391">
    <property type="entry name" value="Collagen"/>
    <property type="match status" value="1"/>
</dbReference>
<dbReference type="InterPro" id="IPR013098">
    <property type="entry name" value="Ig_I-set"/>
</dbReference>
<dbReference type="PROSITE" id="PS50060">
    <property type="entry name" value="MAM_2"/>
    <property type="match status" value="4"/>
</dbReference>
<dbReference type="InterPro" id="IPR051560">
    <property type="entry name" value="MAM_domain-containing"/>
</dbReference>
<evidence type="ECO:0000256" key="2">
    <source>
        <dbReference type="SAM" id="Phobius"/>
    </source>
</evidence>
<feature type="transmembrane region" description="Helical" evidence="2">
    <location>
        <begin position="246"/>
        <end position="268"/>
    </location>
</feature>
<dbReference type="Pfam" id="PF07679">
    <property type="entry name" value="I-set"/>
    <property type="match status" value="1"/>
</dbReference>
<dbReference type="InterPro" id="IPR007110">
    <property type="entry name" value="Ig-like_dom"/>
</dbReference>
<dbReference type="PANTHER" id="PTHR23282:SF142">
    <property type="entry name" value="MAM DOMAIN-CONTAINING PROTEIN"/>
    <property type="match status" value="1"/>
</dbReference>
<feature type="region of interest" description="Disordered" evidence="1">
    <location>
        <begin position="294"/>
        <end position="320"/>
    </location>
</feature>
<dbReference type="Proteomes" id="UP000245119">
    <property type="component" value="Linkage Group LG11"/>
</dbReference>
<name>A0A2T7NLG8_POMCA</name>
<dbReference type="InterPro" id="IPR036179">
    <property type="entry name" value="Ig-like_dom_sf"/>
</dbReference>
<keyword evidence="2" id="KW-0812">Transmembrane</keyword>
<feature type="domain" description="Ig-like" evidence="4">
    <location>
        <begin position="509"/>
        <end position="574"/>
    </location>
</feature>
<dbReference type="Gene3D" id="2.60.40.10">
    <property type="entry name" value="Immunoglobulins"/>
    <property type="match status" value="1"/>
</dbReference>
<dbReference type="Gene3D" id="4.10.75.10">
    <property type="entry name" value="Elafin-like"/>
    <property type="match status" value="1"/>
</dbReference>
<dbReference type="GO" id="GO:0005576">
    <property type="term" value="C:extracellular region"/>
    <property type="evidence" value="ECO:0007669"/>
    <property type="project" value="InterPro"/>
</dbReference>
<feature type="region of interest" description="Disordered" evidence="1">
    <location>
        <begin position="350"/>
        <end position="433"/>
    </location>
</feature>
<keyword evidence="2" id="KW-0472">Membrane</keyword>
<sequence>MMEGEIWAKLKGENNSRVRTKVRCFILDVNSYDYEPRSAQPLPPPSPSPPPSLTSRPLSDGGLMIWQQHASSLPLLALAAPDVAAAGLPPATSGAATYAIPPHPLHPIPPIIFFWTKFSAGFRTRLKGGDNPKCDDLRSNTVKEKALTIKQESASTVMGQTRWFVLSVSLALSISLLTTVVDGACMTRSLTINPSPGGNEKESMGGRHFLVVTPPSPHLLLTYLRPSDQNISARAQIKDYLGLRRCIYGVLAVICVLQTALLVTFTLLHVRKQLELQDNLYNLKQRTSWLVSCGLPQQDPGPGDDRRDPHERSSRQVSGSLTISQFIAEQEAILERHCTNESKLCITGLKGEPGLNGAQGRQGLKGVPGDDGEQGIAGPPGAAGVQGFEGEDGPPGTRGEPGSTGPPGLKGEVGSQGAKGDPGLAGAQGRAGVKGLPGAKGDVGLPGLIGVHGAAGSQGSKGDQVFRARRASKDHKARKENVEMCQTDRALASPVLWHRVSRPLTAKPCRERGDAELPSDWLTGSNDRMVEKKWRPTRRRCQLIINSMSLADVGEYTCTASNLLGQTEVTFNVSLFDLNCNMENGLCVWSQSHTDQMDWTVHSGGTDTLLTGPRSDHTLQTDTNGDETQLWTKSGNQGLGWAEASATVLSPVGLQIIIRATRGANNTGDIGIDDITATPGVCIQSANSLSCDFQSNFCAWTVESPQWIWTQHQGPSGKTDTGPKADHNGEATKYYAYLNGAGAASAGDRASLSSPFIQPTMEVCVDFYYHLYGSGEGSLSLRVKPHVGGNPRATESSDIALDDVRVSNGPCPVRASIGALGCDFEMATLCSWKQGSDDNLDWDLQVANAGSLVDGPSADHTLMTGQGHYITMAHHTVISQKAILESQNLNTGVAYCLQLWYMIPTASSGKLIIYREVDSFDPQDFVCERPGQCPEPSGDAGICIFDPNVNCIYDSECAAGLKCCSEGCGKKCKAPVVSPQVHAGSCPAPSGMVGICVLLPTAAAVDASYLLSPHLPPGCACVKMTSITGTRQSHTHTVTSAQARSTCGCTCMGLLTGGSVFVADDLTGNVRAAGSSENLAKPLINFFPHSSSLGRLVPPLTMDSTFSAAVVLWSLSLATPTDIPPPGNPNSKKRHECLQEINRE</sequence>
<dbReference type="InterPro" id="IPR036645">
    <property type="entry name" value="Elafin-like_sf"/>
</dbReference>
<dbReference type="PROSITE" id="PS50835">
    <property type="entry name" value="IG_LIKE"/>
    <property type="match status" value="1"/>
</dbReference>
<dbReference type="SUPFAM" id="SSF48726">
    <property type="entry name" value="Immunoglobulin"/>
    <property type="match status" value="1"/>
</dbReference>
<feature type="transmembrane region" description="Helical" evidence="2">
    <location>
        <begin position="163"/>
        <end position="181"/>
    </location>
</feature>
<feature type="compositionally biased region" description="Pro residues" evidence="1">
    <location>
        <begin position="41"/>
        <end position="52"/>
    </location>
</feature>
<dbReference type="GO" id="GO:0030414">
    <property type="term" value="F:peptidase inhibitor activity"/>
    <property type="evidence" value="ECO:0007669"/>
    <property type="project" value="InterPro"/>
</dbReference>
<dbReference type="Gene3D" id="2.60.120.200">
    <property type="match status" value="4"/>
</dbReference>
<evidence type="ECO:0008006" key="8">
    <source>
        <dbReference type="Google" id="ProtNLM"/>
    </source>
</evidence>
<feature type="domain" description="MAM" evidence="3">
    <location>
        <begin position="820"/>
        <end position="903"/>
    </location>
</feature>
<dbReference type="Pfam" id="PF00095">
    <property type="entry name" value="WAP"/>
    <property type="match status" value="1"/>
</dbReference>
<protein>
    <recommendedName>
        <fullName evidence="8">WAP domain-containing protein</fullName>
    </recommendedName>
</protein>
<evidence type="ECO:0000313" key="7">
    <source>
        <dbReference type="Proteomes" id="UP000245119"/>
    </source>
</evidence>
<feature type="domain" description="MAM" evidence="3">
    <location>
        <begin position="623"/>
        <end position="684"/>
    </location>
</feature>
<keyword evidence="7" id="KW-1185">Reference proteome</keyword>
<dbReference type="Pfam" id="PF00629">
    <property type="entry name" value="MAM"/>
    <property type="match status" value="3"/>
</dbReference>
<dbReference type="SUPFAM" id="SSF57256">
    <property type="entry name" value="Elafin-like"/>
    <property type="match status" value="1"/>
</dbReference>
<organism evidence="6 7">
    <name type="scientific">Pomacea canaliculata</name>
    <name type="common">Golden apple snail</name>
    <dbReference type="NCBI Taxonomy" id="400727"/>
    <lineage>
        <taxon>Eukaryota</taxon>
        <taxon>Metazoa</taxon>
        <taxon>Spiralia</taxon>
        <taxon>Lophotrochozoa</taxon>
        <taxon>Mollusca</taxon>
        <taxon>Gastropoda</taxon>
        <taxon>Caenogastropoda</taxon>
        <taxon>Architaenioglossa</taxon>
        <taxon>Ampullarioidea</taxon>
        <taxon>Ampullariidae</taxon>
        <taxon>Pomacea</taxon>
    </lineage>
</organism>
<dbReference type="CDD" id="cd00199">
    <property type="entry name" value="WAP"/>
    <property type="match status" value="1"/>
</dbReference>
<dbReference type="PANTHER" id="PTHR23282">
    <property type="entry name" value="APICAL ENDOSOMAL GLYCOPROTEIN PRECURSOR"/>
    <property type="match status" value="1"/>
</dbReference>
<feature type="domain" description="MAM" evidence="3">
    <location>
        <begin position="578"/>
        <end position="618"/>
    </location>
</feature>
<proteinExistence type="predicted"/>
<evidence type="ECO:0000313" key="6">
    <source>
        <dbReference type="EMBL" id="PVD22009.1"/>
    </source>
</evidence>
<dbReference type="CDD" id="cd06263">
    <property type="entry name" value="MAM"/>
    <property type="match status" value="1"/>
</dbReference>
<dbReference type="EMBL" id="PZQS01000011">
    <property type="protein sequence ID" value="PVD22009.1"/>
    <property type="molecule type" value="Genomic_DNA"/>
</dbReference>
<dbReference type="AlphaFoldDB" id="A0A2T7NLG8"/>
<dbReference type="InterPro" id="IPR008197">
    <property type="entry name" value="WAP_dom"/>
</dbReference>
<dbReference type="InterPro" id="IPR013320">
    <property type="entry name" value="ConA-like_dom_sf"/>
</dbReference>
<dbReference type="InterPro" id="IPR013783">
    <property type="entry name" value="Ig-like_fold"/>
</dbReference>
<evidence type="ECO:0000256" key="1">
    <source>
        <dbReference type="SAM" id="MobiDB-lite"/>
    </source>
</evidence>
<evidence type="ECO:0000259" key="5">
    <source>
        <dbReference type="PROSITE" id="PS51390"/>
    </source>
</evidence>
<feature type="compositionally biased region" description="Basic and acidic residues" evidence="1">
    <location>
        <begin position="303"/>
        <end position="314"/>
    </location>
</feature>
<dbReference type="SMART" id="SM00217">
    <property type="entry name" value="WAP"/>
    <property type="match status" value="1"/>
</dbReference>
<dbReference type="SUPFAM" id="SSF49899">
    <property type="entry name" value="Concanavalin A-like lectins/glucanases"/>
    <property type="match status" value="3"/>
</dbReference>
<dbReference type="OrthoDB" id="6042169at2759"/>
<accession>A0A2T7NLG8</accession>
<comment type="caution">
    <text evidence="6">The sequence shown here is derived from an EMBL/GenBank/DDBJ whole genome shotgun (WGS) entry which is preliminary data.</text>
</comment>
<evidence type="ECO:0000259" key="4">
    <source>
        <dbReference type="PROSITE" id="PS50835"/>
    </source>
</evidence>
<dbReference type="SMART" id="SM00137">
    <property type="entry name" value="MAM"/>
    <property type="match status" value="2"/>
</dbReference>